<proteinExistence type="predicted"/>
<evidence type="ECO:0000313" key="2">
    <source>
        <dbReference type="Proteomes" id="UP000237640"/>
    </source>
</evidence>
<accession>A0A2T0MGB6</accession>
<dbReference type="Proteomes" id="UP000237640">
    <property type="component" value="Unassembled WGS sequence"/>
</dbReference>
<protein>
    <submittedName>
        <fullName evidence="1">Uncharacterized protein</fullName>
    </submittedName>
</protein>
<reference evidence="1 2" key="1">
    <citation type="submission" date="2018-03" db="EMBL/GenBank/DDBJ databases">
        <title>Genomic Encyclopedia of Archaeal and Bacterial Type Strains, Phase II (KMG-II): from individual species to whole genera.</title>
        <authorList>
            <person name="Goeker M."/>
        </authorList>
    </citation>
    <scope>NUCLEOTIDE SEQUENCE [LARGE SCALE GENOMIC DNA]</scope>
    <source>
        <strain evidence="1 2">DSM 25027</strain>
    </source>
</reference>
<gene>
    <name evidence="1" type="ORF">CLV81_0602</name>
</gene>
<evidence type="ECO:0000313" key="1">
    <source>
        <dbReference type="EMBL" id="PRX56605.1"/>
    </source>
</evidence>
<name>A0A2T0MGB6_9FLAO</name>
<keyword evidence="2" id="KW-1185">Reference proteome</keyword>
<comment type="caution">
    <text evidence="1">The sequence shown here is derived from an EMBL/GenBank/DDBJ whole genome shotgun (WGS) entry which is preliminary data.</text>
</comment>
<organism evidence="1 2">
    <name type="scientific">Flagellimonas meridianipacifica</name>
    <dbReference type="NCBI Taxonomy" id="1080225"/>
    <lineage>
        <taxon>Bacteria</taxon>
        <taxon>Pseudomonadati</taxon>
        <taxon>Bacteroidota</taxon>
        <taxon>Flavobacteriia</taxon>
        <taxon>Flavobacteriales</taxon>
        <taxon>Flavobacteriaceae</taxon>
        <taxon>Flagellimonas</taxon>
    </lineage>
</organism>
<sequence>MTRPILPLMEFIIYEDYIAEFLCVNKDNKELQCNGKCYLMQMLQEQNEDKKQNLPKIAMEEYPIGFVQLPDFISEKFLKVHDEQRFKYMNPYSYIFSSESFHPPSISC</sequence>
<dbReference type="EMBL" id="PVYX01000001">
    <property type="protein sequence ID" value="PRX56605.1"/>
    <property type="molecule type" value="Genomic_DNA"/>
</dbReference>
<dbReference type="AlphaFoldDB" id="A0A2T0MGB6"/>